<geneLocation type="plasmid" evidence="2 3">
    <name>punmamed2</name>
</geneLocation>
<accession>A0ABY8KA99</accession>
<dbReference type="Pfam" id="PF13560">
    <property type="entry name" value="HTH_31"/>
    <property type="match status" value="1"/>
</dbReference>
<proteinExistence type="predicted"/>
<keyword evidence="3" id="KW-1185">Reference proteome</keyword>
<gene>
    <name evidence="2" type="ORF">PYS65_34290</name>
</gene>
<dbReference type="SMART" id="SM00530">
    <property type="entry name" value="HTH_XRE"/>
    <property type="match status" value="2"/>
</dbReference>
<name>A0ABY8KA99_9ACTN</name>
<protein>
    <submittedName>
        <fullName evidence="2">Helix-turn-helix domain-containing protein</fullName>
    </submittedName>
</protein>
<evidence type="ECO:0000313" key="2">
    <source>
        <dbReference type="EMBL" id="WGD45165.1"/>
    </source>
</evidence>
<keyword evidence="2" id="KW-0614">Plasmid</keyword>
<dbReference type="CDD" id="cd00093">
    <property type="entry name" value="HTH_XRE"/>
    <property type="match status" value="1"/>
</dbReference>
<dbReference type="SUPFAM" id="SSF47413">
    <property type="entry name" value="lambda repressor-like DNA-binding domains"/>
    <property type="match status" value="1"/>
</dbReference>
<dbReference type="Pfam" id="PF13589">
    <property type="entry name" value="HATPase_c_3"/>
    <property type="match status" value="1"/>
</dbReference>
<dbReference type="EMBL" id="CP121683">
    <property type="protein sequence ID" value="WGD45165.1"/>
    <property type="molecule type" value="Genomic_DNA"/>
</dbReference>
<reference evidence="2 3" key="1">
    <citation type="submission" date="2023-03" db="EMBL/GenBank/DDBJ databases">
        <authorList>
            <person name="Mo P."/>
        </authorList>
    </citation>
    <scope>NUCLEOTIDE SEQUENCE [LARGE SCALE GENOMIC DNA]</scope>
    <source>
        <strain evidence="2 3">HUAS 5</strain>
        <plasmid evidence="2 3">punmamed2</plasmid>
    </source>
</reference>
<dbReference type="SUPFAM" id="SSF55874">
    <property type="entry name" value="ATPase domain of HSP90 chaperone/DNA topoisomerase II/histidine kinase"/>
    <property type="match status" value="1"/>
</dbReference>
<dbReference type="RefSeq" id="WP_279338216.1">
    <property type="nucleotide sequence ID" value="NZ_CP121683.1"/>
</dbReference>
<dbReference type="InterPro" id="IPR036890">
    <property type="entry name" value="HATPase_C_sf"/>
</dbReference>
<dbReference type="InterPro" id="IPR010982">
    <property type="entry name" value="Lambda_DNA-bd_dom_sf"/>
</dbReference>
<dbReference type="InterPro" id="IPR001387">
    <property type="entry name" value="Cro/C1-type_HTH"/>
</dbReference>
<evidence type="ECO:0000313" key="3">
    <source>
        <dbReference type="Proteomes" id="UP001216440"/>
    </source>
</evidence>
<dbReference type="Proteomes" id="UP001216440">
    <property type="component" value="Plasmid punmamed2"/>
</dbReference>
<dbReference type="Gene3D" id="3.30.565.10">
    <property type="entry name" value="Histidine kinase-like ATPase, C-terminal domain"/>
    <property type="match status" value="1"/>
</dbReference>
<sequence length="802" mass="89963">MGRHERELSARAVEMTEVARQLRLVRRLAGLTYDQLAQATGLSTTKLYRAANGWRTPWAVVEAFVRGCGADPGIVREQWRNAISVPAGATFDVARIKSITTFTQLREAMHELRIASGLSLRELSLRAGPGRLPRSTLSEALRGLAPLREDLVKAFVQALRLGPEQEAAWGAAWDRARRTGSAHQEVLQVVPSPHLLRALSDLALPEWHCLTELVDSALDRHEQTSVTGSAVITPLEVSIDYHKDTDGRETAIVVRDRSPGMDHSELLESVRLGWTRSGSRPTSGIGFNVATWQLGHVVTVRTARREAAAWSVLTLDLRALTHDAQWNAPMRLEPKQRQDEHGTEITIRELRNSRPRQIRQLRNKLGDIYSYLIREDRLRLALNGRIVAARLPCAWDAARTVQRREGPVSARQDIDVTLATVQHCQDCSQSSALDATSCSECGSRRLVPLPHRVWGWLGVQRYLHSTDYGIDFYRNGRKILVRDKSLFSWSDDDTGETHVEYPVGLPGGQGRIIGEIHCDHVPVTWTKNAFVTDSSQWRGVVRVVRGQGPLGALQSKRLSYPLNTSPLAVLFRAYRRNDPGLRHLVPGDGMRAVHDRAREWGNAFHQGQSAFQSDRVWYDAAATHDAQRLGLTEDRGPDEALIAQLLDHFEDRSPDDIQQFVAQQTTDQTVTGMDSGINHGDPSRRPRAVVRCEYLYEQEARTTKQGRVRHRTVHQRLRVSNIGTSPADHLRIDIEPVGDGNSPTIVDTRKGKPDVVVERLLGHTHIDFPMALTLGTAPQARLTARWEEDGEPFEVTQFINWM</sequence>
<feature type="domain" description="HTH cro/C1-type" evidence="1">
    <location>
        <begin position="108"/>
        <end position="166"/>
    </location>
</feature>
<feature type="domain" description="HTH cro/C1-type" evidence="1">
    <location>
        <begin position="21"/>
        <end position="75"/>
    </location>
</feature>
<organism evidence="2 3">
    <name type="scientific">Streptomyces cathayae</name>
    <dbReference type="NCBI Taxonomy" id="3031124"/>
    <lineage>
        <taxon>Bacteria</taxon>
        <taxon>Bacillati</taxon>
        <taxon>Actinomycetota</taxon>
        <taxon>Actinomycetes</taxon>
        <taxon>Kitasatosporales</taxon>
        <taxon>Streptomycetaceae</taxon>
        <taxon>Streptomyces</taxon>
    </lineage>
</organism>
<evidence type="ECO:0000259" key="1">
    <source>
        <dbReference type="SMART" id="SM00530"/>
    </source>
</evidence>